<dbReference type="PROSITE" id="PS50885">
    <property type="entry name" value="HAMP"/>
    <property type="match status" value="1"/>
</dbReference>
<evidence type="ECO:0000256" key="8">
    <source>
        <dbReference type="ARBA" id="ARBA00023136"/>
    </source>
</evidence>
<dbReference type="InterPro" id="IPR004091">
    <property type="entry name" value="Chemotax_Me-accpt_rcpt_Me-site"/>
</dbReference>
<evidence type="ECO:0000256" key="2">
    <source>
        <dbReference type="ARBA" id="ARBA00022475"/>
    </source>
</evidence>
<dbReference type="GO" id="GO:0006935">
    <property type="term" value="P:chemotaxis"/>
    <property type="evidence" value="ECO:0007669"/>
    <property type="project" value="UniProtKB-KW"/>
</dbReference>
<evidence type="ECO:0000256" key="6">
    <source>
        <dbReference type="ARBA" id="ARBA00022692"/>
    </source>
</evidence>
<evidence type="ECO:0000256" key="1">
    <source>
        <dbReference type="ARBA" id="ARBA00004429"/>
    </source>
</evidence>
<proteinExistence type="inferred from homology"/>
<dbReference type="FunFam" id="1.10.287.950:FF:000001">
    <property type="entry name" value="Methyl-accepting chemotaxis sensory transducer"/>
    <property type="match status" value="1"/>
</dbReference>
<dbReference type="Proteomes" id="UP000198654">
    <property type="component" value="Unassembled WGS sequence"/>
</dbReference>
<dbReference type="SMART" id="SM00283">
    <property type="entry name" value="MA"/>
    <property type="match status" value="1"/>
</dbReference>
<dbReference type="SUPFAM" id="SSF58104">
    <property type="entry name" value="Methyl-accepting chemotaxis protein (MCP) signaling domain"/>
    <property type="match status" value="1"/>
</dbReference>
<dbReference type="GO" id="GO:0007165">
    <property type="term" value="P:signal transduction"/>
    <property type="evidence" value="ECO:0007669"/>
    <property type="project" value="UniProtKB-KW"/>
</dbReference>
<evidence type="ECO:0000256" key="12">
    <source>
        <dbReference type="SAM" id="Coils"/>
    </source>
</evidence>
<dbReference type="Pfam" id="PF02203">
    <property type="entry name" value="TarH"/>
    <property type="match status" value="1"/>
</dbReference>
<feature type="compositionally biased region" description="Low complexity" evidence="13">
    <location>
        <begin position="536"/>
        <end position="547"/>
    </location>
</feature>
<dbReference type="PRINTS" id="PR00260">
    <property type="entry name" value="CHEMTRNSDUCR"/>
</dbReference>
<evidence type="ECO:0000256" key="13">
    <source>
        <dbReference type="SAM" id="MobiDB-lite"/>
    </source>
</evidence>
<evidence type="ECO:0000259" key="16">
    <source>
        <dbReference type="PROSITE" id="PS50885"/>
    </source>
</evidence>
<protein>
    <submittedName>
        <fullName evidence="17">Methyl-accepting chemotaxis sensory transducer with TarH sensor</fullName>
    </submittedName>
</protein>
<dbReference type="Pfam" id="PF00015">
    <property type="entry name" value="MCPsignal"/>
    <property type="match status" value="1"/>
</dbReference>
<gene>
    <name evidence="17" type="ORF">SAMN05661010_00559</name>
</gene>
<feature type="region of interest" description="Disordered" evidence="13">
    <location>
        <begin position="523"/>
        <end position="564"/>
    </location>
</feature>
<dbReference type="CDD" id="cd19407">
    <property type="entry name" value="Tar_Tsr_sensor"/>
    <property type="match status" value="1"/>
</dbReference>
<evidence type="ECO:0000256" key="11">
    <source>
        <dbReference type="PROSITE-ProRule" id="PRU00284"/>
    </source>
</evidence>
<dbReference type="GO" id="GO:0004888">
    <property type="term" value="F:transmembrane signaling receptor activity"/>
    <property type="evidence" value="ECO:0007669"/>
    <property type="project" value="InterPro"/>
</dbReference>
<sequence>MKRLLSNLSINTLLTTVVVLFGVFILVVAGLGHATKLMSEDSIGTLNQINVEQVSEIARAESLLLKIQLSLRDQANAAMFGGGDEVQVALAQAGDMLARAEERFAAFQAVPKTEQGRAYTEPLTAAFSDVLAKVQAQLQALKEGNAGGFQALKGETQASTAVLNEAMTAFIRYAEERGEALMADYRVTASMAEMVILAVVAASLLMLLALRMGLVAMVVRPLNKAVESLERIAQADLSQEIKVLTGNEIGKLFAAMRDMQQGLSKTVGTVRDSSGSIHIGTREIASGNADLSSRTEQQAASIEETAASMEQLTATVKQNADNARQASTLANDASSTAGRGGEVVDQVISTMHGISGSSKKIADITGVIDSIAFQTNILALNASVEAARAGEQGRGFAVVAGEVRNLASRSASAAKEIKSLIDSSVAQVQQGSTLVEEAGSTMREVVSAVRRVTDIMDEISAASQEQSDGIEQVNTAITQMDEVTQQNAALVQQAAAAAASLEEQASRLEQAVAVFRLSGRANDAAGAEPALPRPSQPALAAAKSSKPSGKREMVTESGDDWEEF</sequence>
<dbReference type="GO" id="GO:0005886">
    <property type="term" value="C:plasma membrane"/>
    <property type="evidence" value="ECO:0007669"/>
    <property type="project" value="UniProtKB-SubCell"/>
</dbReference>
<comment type="subcellular location">
    <subcellularLocation>
        <location evidence="1">Cell inner membrane</location>
        <topology evidence="1">Multi-pass membrane protein</topology>
    </subcellularLocation>
</comment>
<keyword evidence="7 14" id="KW-1133">Transmembrane helix</keyword>
<evidence type="ECO:0000256" key="4">
    <source>
        <dbReference type="ARBA" id="ARBA00022500"/>
    </source>
</evidence>
<evidence type="ECO:0000256" key="7">
    <source>
        <dbReference type="ARBA" id="ARBA00022989"/>
    </source>
</evidence>
<comment type="similarity">
    <text evidence="10">Belongs to the methyl-accepting chemotaxis (MCP) protein family.</text>
</comment>
<dbReference type="Gene3D" id="1.10.287.950">
    <property type="entry name" value="Methyl-accepting chemotaxis protein"/>
    <property type="match status" value="1"/>
</dbReference>
<dbReference type="RefSeq" id="WP_089725260.1">
    <property type="nucleotide sequence ID" value="NZ_FNGI01000001.1"/>
</dbReference>
<dbReference type="Pfam" id="PF00672">
    <property type="entry name" value="HAMP"/>
    <property type="match status" value="1"/>
</dbReference>
<keyword evidence="2" id="KW-1003">Cell membrane</keyword>
<dbReference type="CDD" id="cd06225">
    <property type="entry name" value="HAMP"/>
    <property type="match status" value="1"/>
</dbReference>
<feature type="transmembrane region" description="Helical" evidence="14">
    <location>
        <begin position="12"/>
        <end position="32"/>
    </location>
</feature>
<evidence type="ECO:0000256" key="10">
    <source>
        <dbReference type="ARBA" id="ARBA00029447"/>
    </source>
</evidence>
<dbReference type="SUPFAM" id="SSF47170">
    <property type="entry name" value="Aspartate receptor, ligand-binding domain"/>
    <property type="match status" value="1"/>
</dbReference>
<dbReference type="CDD" id="cd11386">
    <property type="entry name" value="MCP_signal"/>
    <property type="match status" value="1"/>
</dbReference>
<dbReference type="AlphaFoldDB" id="A0A1G9FZQ7"/>
<dbReference type="OrthoDB" id="2489132at2"/>
<keyword evidence="4" id="KW-0145">Chemotaxis</keyword>
<evidence type="ECO:0000256" key="5">
    <source>
        <dbReference type="ARBA" id="ARBA00022519"/>
    </source>
</evidence>
<dbReference type="EMBL" id="FNGI01000001">
    <property type="protein sequence ID" value="SDK93884.1"/>
    <property type="molecule type" value="Genomic_DNA"/>
</dbReference>
<dbReference type="Gene3D" id="1.20.120.30">
    <property type="entry name" value="Aspartate receptor, ligand-binding domain"/>
    <property type="match status" value="1"/>
</dbReference>
<dbReference type="InterPro" id="IPR035440">
    <property type="entry name" value="4HB_MCP_dom_sf"/>
</dbReference>
<dbReference type="PANTHER" id="PTHR43531:SF14">
    <property type="entry name" value="METHYL-ACCEPTING CHEMOTAXIS PROTEIN I-RELATED"/>
    <property type="match status" value="1"/>
</dbReference>
<evidence type="ECO:0000313" key="18">
    <source>
        <dbReference type="Proteomes" id="UP000198654"/>
    </source>
</evidence>
<keyword evidence="3" id="KW-0488">Methylation</keyword>
<dbReference type="STRING" id="119000.SAMN05661010_00559"/>
<organism evidence="17 18">
    <name type="scientific">Modicisalibacter muralis</name>
    <dbReference type="NCBI Taxonomy" id="119000"/>
    <lineage>
        <taxon>Bacteria</taxon>
        <taxon>Pseudomonadati</taxon>
        <taxon>Pseudomonadota</taxon>
        <taxon>Gammaproteobacteria</taxon>
        <taxon>Oceanospirillales</taxon>
        <taxon>Halomonadaceae</taxon>
        <taxon>Modicisalibacter</taxon>
    </lineage>
</organism>
<evidence type="ECO:0000313" key="17">
    <source>
        <dbReference type="EMBL" id="SDK93884.1"/>
    </source>
</evidence>
<keyword evidence="18" id="KW-1185">Reference proteome</keyword>
<dbReference type="PROSITE" id="PS50111">
    <property type="entry name" value="CHEMOTAXIS_TRANSDUC_2"/>
    <property type="match status" value="1"/>
</dbReference>
<feature type="domain" description="Methyl-accepting transducer" evidence="15">
    <location>
        <begin position="273"/>
        <end position="502"/>
    </location>
</feature>
<name>A0A1G9FZQ7_9GAMM</name>
<keyword evidence="9 11" id="KW-0807">Transducer</keyword>
<reference evidence="17 18" key="1">
    <citation type="submission" date="2016-10" db="EMBL/GenBank/DDBJ databases">
        <authorList>
            <person name="de Groot N.N."/>
        </authorList>
    </citation>
    <scope>NUCLEOTIDE SEQUENCE [LARGE SCALE GENOMIC DNA]</scope>
    <source>
        <strain evidence="17 18">DSM 14789</strain>
    </source>
</reference>
<keyword evidence="6 14" id="KW-0812">Transmembrane</keyword>
<evidence type="ECO:0000259" key="15">
    <source>
        <dbReference type="PROSITE" id="PS50111"/>
    </source>
</evidence>
<dbReference type="InterPro" id="IPR003122">
    <property type="entry name" value="Tar_rcpt_lig-bd"/>
</dbReference>
<dbReference type="InterPro" id="IPR004089">
    <property type="entry name" value="MCPsignal_dom"/>
</dbReference>
<dbReference type="PROSITE" id="PS00538">
    <property type="entry name" value="CHEMOTAXIS_TRANSDUC_1"/>
    <property type="match status" value="1"/>
</dbReference>
<keyword evidence="5" id="KW-0997">Cell inner membrane</keyword>
<dbReference type="InterPro" id="IPR003660">
    <property type="entry name" value="HAMP_dom"/>
</dbReference>
<dbReference type="PANTHER" id="PTHR43531">
    <property type="entry name" value="PROTEIN ICFG"/>
    <property type="match status" value="1"/>
</dbReference>
<evidence type="ECO:0000256" key="14">
    <source>
        <dbReference type="SAM" id="Phobius"/>
    </source>
</evidence>
<feature type="transmembrane region" description="Helical" evidence="14">
    <location>
        <begin position="195"/>
        <end position="219"/>
    </location>
</feature>
<dbReference type="SMART" id="SM00304">
    <property type="entry name" value="HAMP"/>
    <property type="match status" value="1"/>
</dbReference>
<feature type="domain" description="HAMP" evidence="16">
    <location>
        <begin position="216"/>
        <end position="268"/>
    </location>
</feature>
<keyword evidence="12" id="KW-0175">Coiled coil</keyword>
<dbReference type="InterPro" id="IPR004090">
    <property type="entry name" value="Chemotax_Me-accpt_rcpt"/>
</dbReference>
<evidence type="ECO:0000256" key="9">
    <source>
        <dbReference type="ARBA" id="ARBA00023224"/>
    </source>
</evidence>
<accession>A0A1G9FZQ7</accession>
<keyword evidence="8 14" id="KW-0472">Membrane</keyword>
<feature type="coiled-coil region" evidence="12">
    <location>
        <begin position="491"/>
        <end position="518"/>
    </location>
</feature>
<evidence type="ECO:0000256" key="3">
    <source>
        <dbReference type="ARBA" id="ARBA00022481"/>
    </source>
</evidence>
<dbReference type="InterPro" id="IPR051310">
    <property type="entry name" value="MCP_chemotaxis"/>
</dbReference>